<reference evidence="1" key="1">
    <citation type="submission" date="2021-02" db="EMBL/GenBank/DDBJ databases">
        <title>Genome sequence Cadophora malorum strain M34.</title>
        <authorList>
            <person name="Stefanovic E."/>
            <person name="Vu D."/>
            <person name="Scully C."/>
            <person name="Dijksterhuis J."/>
            <person name="Roader J."/>
            <person name="Houbraken J."/>
        </authorList>
    </citation>
    <scope>NUCLEOTIDE SEQUENCE</scope>
    <source>
        <strain evidence="1">M34</strain>
    </source>
</reference>
<name>A0A8H7TEC4_9HELO</name>
<evidence type="ECO:0000313" key="1">
    <source>
        <dbReference type="EMBL" id="KAG4420019.1"/>
    </source>
</evidence>
<keyword evidence="2" id="KW-1185">Reference proteome</keyword>
<dbReference type="PANTHER" id="PTHR10622">
    <property type="entry name" value="HET DOMAIN-CONTAINING PROTEIN"/>
    <property type="match status" value="1"/>
</dbReference>
<sequence length="338" mass="37816">MRLLHAKDLKLHSFSGSDIPPYAILSHRWGESEVVSQDLQSGNGIEIARANLKVAGCCAKAMEDGYEYVELLAPDMIVFCDRAWIDIGTKATLESAIKAATNITQLFHFSEVCIAQKMSWAAKRTTTRVEDEAYCLMGIFGVNMPILLWRRNIIRLDLKGVPVVPFEMTNKGLRIRLQLTPTGVSDSPTEASEPEYLASLRCRRQSSMDPVAIRLRSYIDSPDTFYRTQSEHAHFETKSHQGVAWAVLRKDDSGLVLGMTFENSRPGIQVYEVADLDTQRALPELSTRPPMGRVRISLSVLHALQVSIRKITNRGREALPQYRVSLTVIKLGDEGPSI</sequence>
<organism evidence="1 2">
    <name type="scientific">Cadophora malorum</name>
    <dbReference type="NCBI Taxonomy" id="108018"/>
    <lineage>
        <taxon>Eukaryota</taxon>
        <taxon>Fungi</taxon>
        <taxon>Dikarya</taxon>
        <taxon>Ascomycota</taxon>
        <taxon>Pezizomycotina</taxon>
        <taxon>Leotiomycetes</taxon>
        <taxon>Helotiales</taxon>
        <taxon>Ploettnerulaceae</taxon>
        <taxon>Cadophora</taxon>
    </lineage>
</organism>
<accession>A0A8H7TEC4</accession>
<dbReference type="PANTHER" id="PTHR10622:SF10">
    <property type="entry name" value="HET DOMAIN-CONTAINING PROTEIN"/>
    <property type="match status" value="1"/>
</dbReference>
<evidence type="ECO:0000313" key="2">
    <source>
        <dbReference type="Proteomes" id="UP000664132"/>
    </source>
</evidence>
<dbReference type="Proteomes" id="UP000664132">
    <property type="component" value="Unassembled WGS sequence"/>
</dbReference>
<dbReference type="AlphaFoldDB" id="A0A8H7TEC4"/>
<protein>
    <submittedName>
        <fullName evidence="1">Uncharacterized protein</fullName>
    </submittedName>
</protein>
<dbReference type="EMBL" id="JAFJYH010000093">
    <property type="protein sequence ID" value="KAG4420019.1"/>
    <property type="molecule type" value="Genomic_DNA"/>
</dbReference>
<gene>
    <name evidence="1" type="ORF">IFR04_006870</name>
</gene>
<comment type="caution">
    <text evidence="1">The sequence shown here is derived from an EMBL/GenBank/DDBJ whole genome shotgun (WGS) entry which is preliminary data.</text>
</comment>
<dbReference type="OrthoDB" id="20872at2759"/>
<proteinExistence type="predicted"/>